<feature type="transmembrane region" description="Helical" evidence="1">
    <location>
        <begin position="102"/>
        <end position="129"/>
    </location>
</feature>
<sequence>MNIKKAAFTILSTFVIAISVTLFILYSYTLITIHYQFNPSVINNDVIAYVNTIIPLSIFAILSATVLTGSILLYMIGKYWYSNSESKQSENYLRFRKKSSLIYFNLLVIVFVVLLILTIVILSLNIHYIELYYSYLDLSIVKVQVNVSIVSLVFYPVLLIIFTFITWLLVKTFELIRNLRVLRLNTKTSHYVINSLVYKIFPLLNKLTFNYYKNVNLIYLNTMSKK</sequence>
<accession>A0A4R6IHT7</accession>
<organism evidence="2 3">
    <name type="scientific">Mycoplasma testudineum</name>
    <dbReference type="NCBI Taxonomy" id="244584"/>
    <lineage>
        <taxon>Bacteria</taxon>
        <taxon>Bacillati</taxon>
        <taxon>Mycoplasmatota</taxon>
        <taxon>Mollicutes</taxon>
        <taxon>Mycoplasmataceae</taxon>
        <taxon>Mycoplasma</taxon>
    </lineage>
</organism>
<keyword evidence="1" id="KW-1133">Transmembrane helix</keyword>
<proteinExistence type="predicted"/>
<name>A0A4R6IHT7_9MOLU</name>
<keyword evidence="1" id="KW-0472">Membrane</keyword>
<dbReference type="Proteomes" id="UP000295518">
    <property type="component" value="Unassembled WGS sequence"/>
</dbReference>
<keyword evidence="3" id="KW-1185">Reference proteome</keyword>
<dbReference type="RefSeq" id="WP_094254281.1">
    <property type="nucleotide sequence ID" value="NZ_NNCE01000001.1"/>
</dbReference>
<evidence type="ECO:0000313" key="2">
    <source>
        <dbReference type="EMBL" id="TDO21205.1"/>
    </source>
</evidence>
<evidence type="ECO:0000313" key="3">
    <source>
        <dbReference type="Proteomes" id="UP000295518"/>
    </source>
</evidence>
<feature type="transmembrane region" description="Helical" evidence="1">
    <location>
        <begin position="149"/>
        <end position="170"/>
    </location>
</feature>
<gene>
    <name evidence="2" type="ORF">EI74_0236</name>
</gene>
<reference evidence="2 3" key="1">
    <citation type="submission" date="2019-03" db="EMBL/GenBank/DDBJ databases">
        <title>Genomic Encyclopedia of Archaeal and Bacterial Type Strains, Phase II (KMG-II): from individual species to whole genera.</title>
        <authorList>
            <person name="Goeker M."/>
        </authorList>
    </citation>
    <scope>NUCLEOTIDE SEQUENCE [LARGE SCALE GENOMIC DNA]</scope>
    <source>
        <strain evidence="2 3">ATCC 700618</strain>
    </source>
</reference>
<feature type="transmembrane region" description="Helical" evidence="1">
    <location>
        <begin position="7"/>
        <end position="28"/>
    </location>
</feature>
<feature type="transmembrane region" description="Helical" evidence="1">
    <location>
        <begin position="48"/>
        <end position="81"/>
    </location>
</feature>
<evidence type="ECO:0000256" key="1">
    <source>
        <dbReference type="SAM" id="Phobius"/>
    </source>
</evidence>
<dbReference type="EMBL" id="SNWN01000009">
    <property type="protein sequence ID" value="TDO21205.1"/>
    <property type="molecule type" value="Genomic_DNA"/>
</dbReference>
<protein>
    <submittedName>
        <fullName evidence="2">Uncharacterized protein</fullName>
    </submittedName>
</protein>
<dbReference type="AlphaFoldDB" id="A0A4R6IHT7"/>
<keyword evidence="1" id="KW-0812">Transmembrane</keyword>
<comment type="caution">
    <text evidence="2">The sequence shown here is derived from an EMBL/GenBank/DDBJ whole genome shotgun (WGS) entry which is preliminary data.</text>
</comment>